<dbReference type="SUPFAM" id="SSF111126">
    <property type="entry name" value="Ligand-binding domain in the NO signalling and Golgi transport"/>
    <property type="match status" value="1"/>
</dbReference>
<keyword evidence="3" id="KW-1185">Reference proteome</keyword>
<dbReference type="RefSeq" id="WP_078501826.1">
    <property type="nucleotide sequence ID" value="NZ_MSZX01000011.1"/>
</dbReference>
<evidence type="ECO:0000259" key="1">
    <source>
        <dbReference type="SMART" id="SM00989"/>
    </source>
</evidence>
<proteinExistence type="predicted"/>
<dbReference type="SMART" id="SM00989">
    <property type="entry name" value="V4R"/>
    <property type="match status" value="1"/>
</dbReference>
<dbReference type="PANTHER" id="PTHR35090">
    <property type="entry name" value="DNA-DIRECTED RNA POLYMERASE SUBUNIT I"/>
    <property type="match status" value="1"/>
</dbReference>
<dbReference type="OrthoDB" id="2601402at2"/>
<dbReference type="Pfam" id="PF02830">
    <property type="entry name" value="V4R"/>
    <property type="match status" value="1"/>
</dbReference>
<dbReference type="EMBL" id="MSZX01000011">
    <property type="protein sequence ID" value="OPA74280.1"/>
    <property type="molecule type" value="Genomic_DNA"/>
</dbReference>
<organism evidence="2 3">
    <name type="scientific">Paenibacillus selenitireducens</name>
    <dbReference type="NCBI Taxonomy" id="1324314"/>
    <lineage>
        <taxon>Bacteria</taxon>
        <taxon>Bacillati</taxon>
        <taxon>Bacillota</taxon>
        <taxon>Bacilli</taxon>
        <taxon>Bacillales</taxon>
        <taxon>Paenibacillaceae</taxon>
        <taxon>Paenibacillus</taxon>
    </lineage>
</organism>
<sequence length="151" mass="17018">MKEAFTYEDMKLIGREKLGNQVPLELFRTIRLIGLHQALPMGGKGTTVTIGRKIGESLPVSTLEDILALFEELQIGIPKIVYQDEHKLRIVVEECFCKGLPVMEGKMVCDLEGAILEGALHKISKDKVAVREVKCNVSGDEHCEYEVRYMR</sequence>
<dbReference type="PANTHER" id="PTHR35090:SF2">
    <property type="entry name" value="ARSR FAMILY TRANSCRIPTIONAL REGULATOR"/>
    <property type="match status" value="1"/>
</dbReference>
<dbReference type="Proteomes" id="UP000190188">
    <property type="component" value="Unassembled WGS sequence"/>
</dbReference>
<dbReference type="AlphaFoldDB" id="A0A1T2X344"/>
<comment type="caution">
    <text evidence="2">The sequence shown here is derived from an EMBL/GenBank/DDBJ whole genome shotgun (WGS) entry which is preliminary data.</text>
</comment>
<evidence type="ECO:0000313" key="2">
    <source>
        <dbReference type="EMBL" id="OPA74280.1"/>
    </source>
</evidence>
<dbReference type="STRING" id="1324314.BVG16_24450"/>
<protein>
    <submittedName>
        <fullName evidence="2">4-vinyl reductase</fullName>
    </submittedName>
</protein>
<dbReference type="InterPro" id="IPR024096">
    <property type="entry name" value="NO_sig/Golgi_transp_ligand-bd"/>
</dbReference>
<dbReference type="Gene3D" id="3.30.1380.20">
    <property type="entry name" value="Trafficking protein particle complex subunit 3"/>
    <property type="match status" value="1"/>
</dbReference>
<name>A0A1T2X344_9BACL</name>
<feature type="domain" description="4-vinyl reductase 4VR" evidence="1">
    <location>
        <begin position="87"/>
        <end position="149"/>
    </location>
</feature>
<gene>
    <name evidence="2" type="ORF">BVG16_24450</name>
</gene>
<dbReference type="InterPro" id="IPR004096">
    <property type="entry name" value="V4R"/>
</dbReference>
<accession>A0A1T2X344</accession>
<evidence type="ECO:0000313" key="3">
    <source>
        <dbReference type="Proteomes" id="UP000190188"/>
    </source>
</evidence>
<reference evidence="2 3" key="1">
    <citation type="submission" date="2017-01" db="EMBL/GenBank/DDBJ databases">
        <title>Genome analysis of Paenibacillus selenitrireducens ES3-24.</title>
        <authorList>
            <person name="Xu D."/>
            <person name="Yao R."/>
            <person name="Zheng S."/>
        </authorList>
    </citation>
    <scope>NUCLEOTIDE SEQUENCE [LARGE SCALE GENOMIC DNA]</scope>
    <source>
        <strain evidence="2 3">ES3-24</strain>
    </source>
</reference>